<dbReference type="GO" id="GO:0016746">
    <property type="term" value="F:acyltransferase activity"/>
    <property type="evidence" value="ECO:0007669"/>
    <property type="project" value="InterPro"/>
</dbReference>
<dbReference type="EMBL" id="CP080467">
    <property type="protein sequence ID" value="UNO47442.1"/>
    <property type="molecule type" value="Genomic_DNA"/>
</dbReference>
<evidence type="ECO:0000313" key="2">
    <source>
        <dbReference type="Proteomes" id="UP000829401"/>
    </source>
</evidence>
<dbReference type="InterPro" id="IPR038369">
    <property type="entry name" value="SpoVAD_sf"/>
</dbReference>
<accession>T0DH64</accession>
<name>T0DH64_ALIAG</name>
<dbReference type="STRING" id="1356854.N007_03460"/>
<dbReference type="Pfam" id="PF07451">
    <property type="entry name" value="SpoVAD"/>
    <property type="match status" value="1"/>
</dbReference>
<organism evidence="1 2">
    <name type="scientific">Alicyclobacillus acidoterrestris (strain ATCC 49025 / DSM 3922 / CIP 106132 / NCIMB 13137 / GD3B)</name>
    <dbReference type="NCBI Taxonomy" id="1356854"/>
    <lineage>
        <taxon>Bacteria</taxon>
        <taxon>Bacillati</taxon>
        <taxon>Bacillota</taxon>
        <taxon>Bacilli</taxon>
        <taxon>Bacillales</taxon>
        <taxon>Alicyclobacillaceae</taxon>
        <taxon>Alicyclobacillus</taxon>
    </lineage>
</organism>
<sequence length="340" mass="35928">MTRIGRQTWDFSRGTGVYVGGVGTVAGQLESAGPLGENFDFHLENDRVDGDTWEHSEQSMFGKAAQIALENARVASEELDVLVGADLNAQLTGFYLGLRAHPVPALGVYSACASICEGLAIGSLIIHSQHGERAMVGTSSHTSTAERQFRYPTEYGAQKPPTAQRTVTGSGVAVLTNQPSAIQITHATIGKVLDYGIKSPWEMGAAMAPAAADTIAAHLADTGRKLTDYDCVATGDLGHIGHKLVKELLHEKGLTDTGHLTDCGMLIYDSSQPEVFSGGSGGACCSLVTFGHLLKEMLAGRYQRILVSATGALLSTVSTQQKDSIPGISHAIVFERKDGM</sequence>
<reference evidence="2" key="1">
    <citation type="journal article" date="2022" name="G3 (Bethesda)">
        <title>Unveiling the complete genome sequence of Alicyclobacillus acidoterrestris DSM 3922T, a taint-producing strain.</title>
        <authorList>
            <person name="Leonardo I.C."/>
            <person name="Barreto Crespo M.T."/>
            <person name="Gaspar F.B."/>
        </authorList>
    </citation>
    <scope>NUCLEOTIDE SEQUENCE [LARGE SCALE GENOMIC DNA]</scope>
    <source>
        <strain evidence="2">DSM 3922</strain>
    </source>
</reference>
<proteinExistence type="predicted"/>
<dbReference type="NCBIfam" id="NF006160">
    <property type="entry name" value="PRK08304.1"/>
    <property type="match status" value="1"/>
</dbReference>
<dbReference type="eggNOG" id="COG0183">
    <property type="taxonomic scope" value="Bacteria"/>
</dbReference>
<gene>
    <name evidence="1" type="ORF">K1I37_12035</name>
</gene>
<dbReference type="Proteomes" id="UP000829401">
    <property type="component" value="Chromosome"/>
</dbReference>
<dbReference type="InterPro" id="IPR010894">
    <property type="entry name" value="SpoVAD"/>
</dbReference>
<keyword evidence="2" id="KW-1185">Reference proteome</keyword>
<dbReference type="Gene3D" id="3.40.47.40">
    <property type="entry name" value="Stage V sporulation protein AD"/>
    <property type="match status" value="1"/>
</dbReference>
<dbReference type="AlphaFoldDB" id="T0DH64"/>
<protein>
    <submittedName>
        <fullName evidence="1">Stage V sporulation protein AD</fullName>
    </submittedName>
</protein>
<dbReference type="RefSeq" id="WP_021295622.1">
    <property type="nucleotide sequence ID" value="NZ_AURB01000101.1"/>
</dbReference>
<dbReference type="SUPFAM" id="SSF53901">
    <property type="entry name" value="Thiolase-like"/>
    <property type="match status" value="1"/>
</dbReference>
<dbReference type="PIRSF" id="PIRSF011570">
    <property type="entry name" value="SpoVAD"/>
    <property type="match status" value="1"/>
</dbReference>
<dbReference type="KEGG" id="aaco:K1I37_12035"/>
<dbReference type="InterPro" id="IPR016039">
    <property type="entry name" value="Thiolase-like"/>
</dbReference>
<dbReference type="OrthoDB" id="9770068at2"/>
<evidence type="ECO:0000313" key="1">
    <source>
        <dbReference type="EMBL" id="UNO47442.1"/>
    </source>
</evidence>
<accession>A0A9E6ZDU0</accession>